<keyword evidence="2" id="KW-1133">Transmembrane helix</keyword>
<dbReference type="EMBL" id="VSSQ01001378">
    <property type="protein sequence ID" value="MPM07811.1"/>
    <property type="molecule type" value="Genomic_DNA"/>
</dbReference>
<comment type="caution">
    <text evidence="3">The sequence shown here is derived from an EMBL/GenBank/DDBJ whole genome shotgun (WGS) entry which is preliminary data.</text>
</comment>
<name>A0A644WW29_9ZZZZ</name>
<accession>A0A644WW29</accession>
<keyword evidence="2" id="KW-0472">Membrane</keyword>
<proteinExistence type="predicted"/>
<evidence type="ECO:0000313" key="3">
    <source>
        <dbReference type="EMBL" id="MPM07811.1"/>
    </source>
</evidence>
<keyword evidence="2" id="KW-0812">Transmembrane</keyword>
<gene>
    <name evidence="3" type="ORF">SDC9_54120</name>
</gene>
<reference evidence="3" key="1">
    <citation type="submission" date="2019-08" db="EMBL/GenBank/DDBJ databases">
        <authorList>
            <person name="Kucharzyk K."/>
            <person name="Murdoch R.W."/>
            <person name="Higgins S."/>
            <person name="Loffler F."/>
        </authorList>
    </citation>
    <scope>NUCLEOTIDE SEQUENCE</scope>
</reference>
<dbReference type="AlphaFoldDB" id="A0A644WW29"/>
<feature type="region of interest" description="Disordered" evidence="1">
    <location>
        <begin position="1"/>
        <end position="21"/>
    </location>
</feature>
<evidence type="ECO:0000256" key="2">
    <source>
        <dbReference type="SAM" id="Phobius"/>
    </source>
</evidence>
<protein>
    <submittedName>
        <fullName evidence="3">Uncharacterized protein</fullName>
    </submittedName>
</protein>
<sequence length="175" mass="19423">MEEVREELALEPAQSQTAQPEEKFETIDYVRELFLNSEEQKKTDHKRVRLLRACVILLSVIAFCIVAATAVLVPTALITAKEVNDSLAVVQKIDVDALVTTVNNFTDEAGKTFTSVGNAVSVLEELDIDTLNETIAQLKTAVESFSQVDITKLNEAIENLNDSVEPFANFFNKFN</sequence>
<organism evidence="3">
    <name type="scientific">bioreactor metagenome</name>
    <dbReference type="NCBI Taxonomy" id="1076179"/>
    <lineage>
        <taxon>unclassified sequences</taxon>
        <taxon>metagenomes</taxon>
        <taxon>ecological metagenomes</taxon>
    </lineage>
</organism>
<feature type="transmembrane region" description="Helical" evidence="2">
    <location>
        <begin position="50"/>
        <end position="73"/>
    </location>
</feature>
<evidence type="ECO:0000256" key="1">
    <source>
        <dbReference type="SAM" id="MobiDB-lite"/>
    </source>
</evidence>